<dbReference type="EMBL" id="JBGCUC010000131">
    <property type="protein sequence ID" value="MFG6079020.1"/>
    <property type="molecule type" value="Genomic_DNA"/>
</dbReference>
<gene>
    <name evidence="1" type="ORF">AB3U87_22470</name>
</gene>
<dbReference type="Proteomes" id="UP001605250">
    <property type="component" value="Unassembled WGS sequence"/>
</dbReference>
<accession>A0ABW7CT58</accession>
<sequence>MGQQLNYEIGFKNTGNDNATSFTIRDQLPINIIFNYPT</sequence>
<dbReference type="InterPro" id="IPR047589">
    <property type="entry name" value="DUF11_rpt"/>
</dbReference>
<organism evidence="1 2">
    <name type="scientific">Erwinia plantamica</name>
    <dbReference type="NCBI Taxonomy" id="3237104"/>
    <lineage>
        <taxon>Bacteria</taxon>
        <taxon>Pseudomonadati</taxon>
        <taxon>Pseudomonadota</taxon>
        <taxon>Gammaproteobacteria</taxon>
        <taxon>Enterobacterales</taxon>
        <taxon>Erwiniaceae</taxon>
        <taxon>Erwinia</taxon>
    </lineage>
</organism>
<dbReference type="NCBIfam" id="TIGR01451">
    <property type="entry name" value="B_ant_repeat"/>
    <property type="match status" value="1"/>
</dbReference>
<reference evidence="1 2" key="1">
    <citation type="submission" date="2024-07" db="EMBL/GenBank/DDBJ databases">
        <title>Novel bacterial strain Erwinia sp. OPT-41 promoting growth of various crops.</title>
        <authorList>
            <person name="Egorshina A."/>
            <person name="Lukyantsev M.A."/>
            <person name="Golubev S.N."/>
            <person name="Muratova A.Y."/>
            <person name="Bulygina E.A."/>
        </authorList>
    </citation>
    <scope>NUCLEOTIDE SEQUENCE [LARGE SCALE GENOMIC DNA]</scope>
    <source>
        <strain evidence="1 2">OPT-41</strain>
    </source>
</reference>
<proteinExistence type="predicted"/>
<evidence type="ECO:0000313" key="1">
    <source>
        <dbReference type="EMBL" id="MFG6079020.1"/>
    </source>
</evidence>
<keyword evidence="2" id="KW-1185">Reference proteome</keyword>
<dbReference type="RefSeq" id="WP_394150658.1">
    <property type="nucleotide sequence ID" value="NZ_JBGCUC010000131.1"/>
</dbReference>
<comment type="caution">
    <text evidence="1">The sequence shown here is derived from an EMBL/GenBank/DDBJ whole genome shotgun (WGS) entry which is preliminary data.</text>
</comment>
<feature type="non-terminal residue" evidence="1">
    <location>
        <position position="38"/>
    </location>
</feature>
<evidence type="ECO:0008006" key="3">
    <source>
        <dbReference type="Google" id="ProtNLM"/>
    </source>
</evidence>
<evidence type="ECO:0000313" key="2">
    <source>
        <dbReference type="Proteomes" id="UP001605250"/>
    </source>
</evidence>
<protein>
    <recommendedName>
        <fullName evidence="3">DUF11 domain-containing protein</fullName>
    </recommendedName>
</protein>
<name>A0ABW7CT58_9GAMM</name>